<proteinExistence type="predicted"/>
<protein>
    <submittedName>
        <fullName evidence="2">Baseplate J/gp47 family protein</fullName>
    </submittedName>
</protein>
<organism evidence="2 3">
    <name type="scientific">Weissella muntiaci</name>
    <dbReference type="NCBI Taxonomy" id="2508881"/>
    <lineage>
        <taxon>Bacteria</taxon>
        <taxon>Bacillati</taxon>
        <taxon>Bacillota</taxon>
        <taxon>Bacilli</taxon>
        <taxon>Lactobacillales</taxon>
        <taxon>Lactobacillaceae</taxon>
        <taxon>Weissella</taxon>
    </lineage>
</organism>
<dbReference type="EMBL" id="SDGZ01000013">
    <property type="protein sequence ID" value="TYC49887.1"/>
    <property type="molecule type" value="Genomic_DNA"/>
</dbReference>
<evidence type="ECO:0000313" key="3">
    <source>
        <dbReference type="Proteomes" id="UP000371977"/>
    </source>
</evidence>
<evidence type="ECO:0000313" key="2">
    <source>
        <dbReference type="EMBL" id="TYC49887.1"/>
    </source>
</evidence>
<dbReference type="RefSeq" id="WP_148622446.1">
    <property type="nucleotide sequence ID" value="NZ_SDGZ01000013.1"/>
</dbReference>
<evidence type="ECO:0000259" key="1">
    <source>
        <dbReference type="Pfam" id="PF04865"/>
    </source>
</evidence>
<dbReference type="InterPro" id="IPR006949">
    <property type="entry name" value="Barrel_Baseplate_J-like"/>
</dbReference>
<comment type="caution">
    <text evidence="2">The sequence shown here is derived from an EMBL/GenBank/DDBJ whole genome shotgun (WGS) entry which is preliminary data.</text>
</comment>
<dbReference type="Proteomes" id="UP000371977">
    <property type="component" value="Unassembled WGS sequence"/>
</dbReference>
<reference evidence="2 3" key="1">
    <citation type="submission" date="2019-01" db="EMBL/GenBank/DDBJ databases">
        <title>Weissella sp. nov., a novel lactic acid bacterium isolated from animal feces.</title>
        <authorList>
            <person name="Wang L.-T."/>
        </authorList>
    </citation>
    <scope>NUCLEOTIDE SEQUENCE [LARGE SCALE GENOMIC DNA]</scope>
    <source>
        <strain evidence="2 3">8H-2</strain>
    </source>
</reference>
<dbReference type="Pfam" id="PF04865">
    <property type="entry name" value="Baseplate_J"/>
    <property type="match status" value="1"/>
</dbReference>
<dbReference type="PANTHER" id="PTHR37829:SF3">
    <property type="entry name" value="PROTEIN JAYE-RELATED"/>
    <property type="match status" value="1"/>
</dbReference>
<dbReference type="PANTHER" id="PTHR37829">
    <property type="entry name" value="PHAGE-LIKE ELEMENT PBSX PROTEIN XKDT"/>
    <property type="match status" value="1"/>
</dbReference>
<gene>
    <name evidence="2" type="ORF">ESZ50_04665</name>
</gene>
<accession>A0A6C2C7Q0</accession>
<feature type="domain" description="Baseplate protein J-like barrel" evidence="1">
    <location>
        <begin position="95"/>
        <end position="186"/>
    </location>
</feature>
<dbReference type="InterPro" id="IPR052399">
    <property type="entry name" value="Phage_Baseplate_Assmbl_Protein"/>
</dbReference>
<dbReference type="AlphaFoldDB" id="A0A6C2C7Q0"/>
<sequence>MLDSSGLKRRRRDEILNDMIAQAQSTISTDVAVGPDSMVGMFLRVVASELAKQEELQESVWFSGFVSQATGISLDRLAGNIGLYRNPAKNATTNLTLKGKAGTKINEQTLFGTQSGINFFAAESGELQPVGVATSDGEDVPGELEILVVSVEQNLKTNVAAGRINKIVEAVDGLTEVVNKEAAVGGVALESDSDLRTRLLDNYRRSANGTPNALITAVENVVGVQMAHLIVNDTMEVDSNGNPPKSVHFYVQGGDDYDIANAIFNAVAAGVSTTGASEVEVPLINGTHKQVIKFDRPTQKAVDVQLTLVVSDSFSISGKDNVKANVTDYLTKLTIGETLHVTKLYGIIYEEDGIVDVDVKLTVDGRPVTGNKVTVEEFEYLSPGDIEVTV</sequence>
<keyword evidence="3" id="KW-1185">Reference proteome</keyword>
<dbReference type="OrthoDB" id="7904838at2"/>
<name>A0A6C2C7Q0_9LACO</name>